<dbReference type="Pfam" id="PF00096">
    <property type="entry name" value="zf-C2H2"/>
    <property type="match status" value="6"/>
</dbReference>
<name>A0AAN7VAD6_9COLE</name>
<dbReference type="AlphaFoldDB" id="A0AAN7VAD6"/>
<dbReference type="InterPro" id="IPR012934">
    <property type="entry name" value="Znf_AD"/>
</dbReference>
<keyword evidence="4 12" id="KW-0479">Metal-binding</keyword>
<evidence type="ECO:0000256" key="1">
    <source>
        <dbReference type="ARBA" id="ARBA00003767"/>
    </source>
</evidence>
<evidence type="ECO:0000256" key="4">
    <source>
        <dbReference type="ARBA" id="ARBA00022723"/>
    </source>
</evidence>
<proteinExistence type="inferred from homology"/>
<evidence type="ECO:0000259" key="13">
    <source>
        <dbReference type="PROSITE" id="PS50157"/>
    </source>
</evidence>
<dbReference type="SMART" id="SM00355">
    <property type="entry name" value="ZnF_C2H2"/>
    <property type="match status" value="11"/>
</dbReference>
<evidence type="ECO:0000313" key="15">
    <source>
        <dbReference type="EMBL" id="KAK5644670.1"/>
    </source>
</evidence>
<dbReference type="PROSITE" id="PS50157">
    <property type="entry name" value="ZINC_FINGER_C2H2_2"/>
    <property type="match status" value="8"/>
</dbReference>
<sequence>MKMNRTYYNNNGSYVTIKNIANVCRVCLEEYDHMISIHNDKNDLQQSLLEMINISMVTKLEEHNLFPELVCKICEGEIVRATKLRLKFNKSQSFLNKYIAKLETNLIKKDEIIIINTLTDENGEHYTVDQDVVEDLANEDCDEAIKELNEYKNSVEIFGTTLEKSDHYEKSPCCVRKKVLCTTCNVKFPANTYKLHVKKNHSKIFKCNLCDKTFANNFNLQRHIFTHTNQTPFVCDLCGLRFSRQDNLKKHLVFHSLADNNCASCGQQFQNLAALRQHVDEGSNCHTTKFRRSLSCDVCFKKFSLFSSLNTHKLLHTDKSVICGHCNNPYANKKKLQTHIQSVHQKSDVKQFLCNFCAKQYISKAALDAHVARHQGFGKKYVCNICHKHFAQHSSLSLHAIIHTDKKPFICHVCSAAFNKSSNLDRHLCTHSDLRPHQCNLCEKSFRYKQSLTIHIRTHTGEKPFPCLECGKHFSDKSTLLKHAKLHIKLQTVDKISFD</sequence>
<evidence type="ECO:0000259" key="14">
    <source>
        <dbReference type="PROSITE" id="PS51915"/>
    </source>
</evidence>
<dbReference type="PROSITE" id="PS00028">
    <property type="entry name" value="ZINC_FINGER_C2H2_1"/>
    <property type="match status" value="9"/>
</dbReference>
<evidence type="ECO:0000256" key="8">
    <source>
        <dbReference type="ARBA" id="ARBA00023015"/>
    </source>
</evidence>
<evidence type="ECO:0000256" key="11">
    <source>
        <dbReference type="PROSITE-ProRule" id="PRU00042"/>
    </source>
</evidence>
<evidence type="ECO:0000256" key="3">
    <source>
        <dbReference type="ARBA" id="ARBA00006991"/>
    </source>
</evidence>
<keyword evidence="9" id="KW-0804">Transcription</keyword>
<dbReference type="GO" id="GO:0005634">
    <property type="term" value="C:nucleus"/>
    <property type="evidence" value="ECO:0007669"/>
    <property type="project" value="UniProtKB-SubCell"/>
</dbReference>
<evidence type="ECO:0000256" key="10">
    <source>
        <dbReference type="ARBA" id="ARBA00023242"/>
    </source>
</evidence>
<dbReference type="GO" id="GO:0008270">
    <property type="term" value="F:zinc ion binding"/>
    <property type="evidence" value="ECO:0007669"/>
    <property type="project" value="UniProtKB-UniRule"/>
</dbReference>
<keyword evidence="5" id="KW-0677">Repeat</keyword>
<comment type="function">
    <text evidence="1">May be involved in transcriptional regulation.</text>
</comment>
<dbReference type="Proteomes" id="UP001329430">
    <property type="component" value="Chromosome 4"/>
</dbReference>
<evidence type="ECO:0000256" key="6">
    <source>
        <dbReference type="ARBA" id="ARBA00022771"/>
    </source>
</evidence>
<dbReference type="FunFam" id="3.30.160.60:FF:000446">
    <property type="entry name" value="Zinc finger protein"/>
    <property type="match status" value="1"/>
</dbReference>
<dbReference type="FunFam" id="3.30.160.60:FF:002343">
    <property type="entry name" value="Zinc finger protein 33A"/>
    <property type="match status" value="1"/>
</dbReference>
<dbReference type="Gene3D" id="3.30.160.60">
    <property type="entry name" value="Classic Zinc Finger"/>
    <property type="match status" value="8"/>
</dbReference>
<accession>A0AAN7VAD6</accession>
<feature type="domain" description="C2H2-type" evidence="13">
    <location>
        <begin position="437"/>
        <end position="464"/>
    </location>
</feature>
<dbReference type="PANTHER" id="PTHR24379:SF121">
    <property type="entry name" value="C2H2-TYPE DOMAIN-CONTAINING PROTEIN"/>
    <property type="match status" value="1"/>
</dbReference>
<evidence type="ECO:0000313" key="16">
    <source>
        <dbReference type="Proteomes" id="UP001329430"/>
    </source>
</evidence>
<feature type="binding site" evidence="12">
    <location>
        <position position="27"/>
    </location>
    <ligand>
        <name>Zn(2+)</name>
        <dbReference type="ChEBI" id="CHEBI:29105"/>
    </ligand>
</feature>
<dbReference type="GO" id="GO:0006355">
    <property type="term" value="P:regulation of DNA-templated transcription"/>
    <property type="evidence" value="ECO:0007669"/>
    <property type="project" value="UniProtKB-ARBA"/>
</dbReference>
<keyword evidence="7 12" id="KW-0862">Zinc</keyword>
<feature type="domain" description="C2H2-type" evidence="13">
    <location>
        <begin position="294"/>
        <end position="321"/>
    </location>
</feature>
<feature type="domain" description="C2H2-type" evidence="13">
    <location>
        <begin position="409"/>
        <end position="436"/>
    </location>
</feature>
<feature type="domain" description="C2H2-type" evidence="13">
    <location>
        <begin position="233"/>
        <end position="260"/>
    </location>
</feature>
<dbReference type="InterPro" id="IPR036236">
    <property type="entry name" value="Znf_C2H2_sf"/>
</dbReference>
<keyword evidence="6 11" id="KW-0863">Zinc-finger</keyword>
<feature type="binding site" evidence="12">
    <location>
        <position position="71"/>
    </location>
    <ligand>
        <name>Zn(2+)</name>
        <dbReference type="ChEBI" id="CHEBI:29105"/>
    </ligand>
</feature>
<evidence type="ECO:0000256" key="5">
    <source>
        <dbReference type="ARBA" id="ARBA00022737"/>
    </source>
</evidence>
<feature type="domain" description="C2H2-type" evidence="13">
    <location>
        <begin position="381"/>
        <end position="408"/>
    </location>
</feature>
<evidence type="ECO:0000256" key="2">
    <source>
        <dbReference type="ARBA" id="ARBA00004123"/>
    </source>
</evidence>
<dbReference type="SUPFAM" id="SSF57716">
    <property type="entry name" value="Glucocorticoid receptor-like (DNA-binding domain)"/>
    <property type="match status" value="1"/>
</dbReference>
<protein>
    <submittedName>
        <fullName evidence="15">Uncharacterized protein</fullName>
    </submittedName>
</protein>
<keyword evidence="16" id="KW-1185">Reference proteome</keyword>
<comment type="subcellular location">
    <subcellularLocation>
        <location evidence="2">Nucleus</location>
    </subcellularLocation>
</comment>
<evidence type="ECO:0000256" key="12">
    <source>
        <dbReference type="PROSITE-ProRule" id="PRU01263"/>
    </source>
</evidence>
<dbReference type="SMART" id="SM00868">
    <property type="entry name" value="zf-AD"/>
    <property type="match status" value="2"/>
</dbReference>
<dbReference type="Pfam" id="PF07776">
    <property type="entry name" value="zf-AD"/>
    <property type="match status" value="1"/>
</dbReference>
<feature type="domain" description="C2H2-type" evidence="13">
    <location>
        <begin position="352"/>
        <end position="376"/>
    </location>
</feature>
<keyword evidence="8" id="KW-0805">Transcription regulation</keyword>
<dbReference type="FunFam" id="3.30.160.60:FF:000100">
    <property type="entry name" value="Zinc finger 45-like"/>
    <property type="match status" value="1"/>
</dbReference>
<dbReference type="InterPro" id="IPR013087">
    <property type="entry name" value="Znf_C2H2_type"/>
</dbReference>
<feature type="domain" description="C2H2-type" evidence="13">
    <location>
        <begin position="205"/>
        <end position="232"/>
    </location>
</feature>
<dbReference type="SUPFAM" id="SSF57667">
    <property type="entry name" value="beta-beta-alpha zinc fingers"/>
    <property type="match status" value="5"/>
</dbReference>
<reference evidence="15 16" key="1">
    <citation type="journal article" date="2024" name="Insects">
        <title>An Improved Chromosome-Level Genome Assembly of the Firefly Pyrocoelia pectoralis.</title>
        <authorList>
            <person name="Fu X."/>
            <person name="Meyer-Rochow V.B."/>
            <person name="Ballantyne L."/>
            <person name="Zhu X."/>
        </authorList>
    </citation>
    <scope>NUCLEOTIDE SEQUENCE [LARGE SCALE GENOMIC DNA]</scope>
    <source>
        <strain evidence="15">XCY_ONT2</strain>
    </source>
</reference>
<comment type="caution">
    <text evidence="15">The sequence shown here is derived from an EMBL/GenBank/DDBJ whole genome shotgun (WGS) entry which is preliminary data.</text>
</comment>
<gene>
    <name evidence="15" type="ORF">RI129_005970</name>
</gene>
<feature type="domain" description="C2H2-type" evidence="13">
    <location>
        <begin position="465"/>
        <end position="492"/>
    </location>
</feature>
<dbReference type="FunFam" id="3.30.160.60:FF:000060">
    <property type="entry name" value="zinc finger protein 436"/>
    <property type="match status" value="1"/>
</dbReference>
<comment type="similarity">
    <text evidence="3">Belongs to the krueppel C2H2-type zinc-finger protein family.</text>
</comment>
<dbReference type="EMBL" id="JAVRBK010000004">
    <property type="protein sequence ID" value="KAK5644670.1"/>
    <property type="molecule type" value="Genomic_DNA"/>
</dbReference>
<dbReference type="PANTHER" id="PTHR24379">
    <property type="entry name" value="KRAB AND ZINC FINGER DOMAIN-CONTAINING"/>
    <property type="match status" value="1"/>
</dbReference>
<evidence type="ECO:0000256" key="7">
    <source>
        <dbReference type="ARBA" id="ARBA00022833"/>
    </source>
</evidence>
<organism evidence="15 16">
    <name type="scientific">Pyrocoelia pectoralis</name>
    <dbReference type="NCBI Taxonomy" id="417401"/>
    <lineage>
        <taxon>Eukaryota</taxon>
        <taxon>Metazoa</taxon>
        <taxon>Ecdysozoa</taxon>
        <taxon>Arthropoda</taxon>
        <taxon>Hexapoda</taxon>
        <taxon>Insecta</taxon>
        <taxon>Pterygota</taxon>
        <taxon>Neoptera</taxon>
        <taxon>Endopterygota</taxon>
        <taxon>Coleoptera</taxon>
        <taxon>Polyphaga</taxon>
        <taxon>Elateriformia</taxon>
        <taxon>Elateroidea</taxon>
        <taxon>Lampyridae</taxon>
        <taxon>Lampyrinae</taxon>
        <taxon>Pyrocoelia</taxon>
    </lineage>
</organism>
<evidence type="ECO:0000256" key="9">
    <source>
        <dbReference type="ARBA" id="ARBA00023163"/>
    </source>
</evidence>
<keyword evidence="10" id="KW-0539">Nucleus</keyword>
<feature type="domain" description="ZAD" evidence="14">
    <location>
        <begin position="22"/>
        <end position="98"/>
    </location>
</feature>
<feature type="binding site" evidence="12">
    <location>
        <position position="74"/>
    </location>
    <ligand>
        <name>Zn(2+)</name>
        <dbReference type="ChEBI" id="CHEBI:29105"/>
    </ligand>
</feature>
<feature type="binding site" evidence="12">
    <location>
        <position position="24"/>
    </location>
    <ligand>
        <name>Zn(2+)</name>
        <dbReference type="ChEBI" id="CHEBI:29105"/>
    </ligand>
</feature>
<dbReference type="PROSITE" id="PS51915">
    <property type="entry name" value="ZAD"/>
    <property type="match status" value="1"/>
</dbReference>